<dbReference type="Proteomes" id="UP000004226">
    <property type="component" value="Unassembled WGS sequence"/>
</dbReference>
<sequence>MLTEEEKDSILSENIMSYGVENENFWLKSLKRAKNFDEEKSKSLYNKLKKLPFVAFNYSGSYREIDNLILKIKELV</sequence>
<comment type="caution">
    <text evidence="1">The sequence shown here is derived from an EMBL/GenBank/DDBJ whole genome shotgun (WGS) entry which is preliminary data.</text>
</comment>
<evidence type="ECO:0000313" key="1">
    <source>
        <dbReference type="EMBL" id="EEY35752.1"/>
    </source>
</evidence>
<dbReference type="RefSeq" id="WP_006806641.1">
    <property type="nucleotide sequence ID" value="NZ_ADAD01000043.1"/>
</dbReference>
<proteinExistence type="predicted"/>
<name>D0GJI7_9FUSO</name>
<evidence type="ECO:0000313" key="2">
    <source>
        <dbReference type="Proteomes" id="UP000004226"/>
    </source>
</evidence>
<protein>
    <submittedName>
        <fullName evidence="1">Uncharacterized protein</fullName>
    </submittedName>
</protein>
<organism evidence="1 2">
    <name type="scientific">Pseudoleptotrichia goodfellowii F0264</name>
    <dbReference type="NCBI Taxonomy" id="596323"/>
    <lineage>
        <taxon>Bacteria</taxon>
        <taxon>Fusobacteriati</taxon>
        <taxon>Fusobacteriota</taxon>
        <taxon>Fusobacteriia</taxon>
        <taxon>Fusobacteriales</taxon>
        <taxon>Leptotrichiaceae</taxon>
        <taxon>Pseudoleptotrichia</taxon>
    </lineage>
</organism>
<accession>D0GJI7</accession>
<keyword evidence="2" id="KW-1185">Reference proteome</keyword>
<gene>
    <name evidence="1" type="ORF">HMPREF0554_2420</name>
</gene>
<reference evidence="1 2" key="1">
    <citation type="submission" date="2009-10" db="EMBL/GenBank/DDBJ databases">
        <authorList>
            <person name="Harkins D.M."/>
            <person name="Madupu R."/>
            <person name="Durkin A.S."/>
            <person name="Torralba M."/>
            <person name="Methe B."/>
            <person name="Sutton G.G."/>
            <person name="Strausberg R.L."/>
            <person name="Nelson K.E."/>
        </authorList>
    </citation>
    <scope>NUCLEOTIDE SEQUENCE [LARGE SCALE GENOMIC DNA]</scope>
    <source>
        <strain evidence="1 2">F0264</strain>
    </source>
</reference>
<dbReference type="EMBL" id="ADAD01000043">
    <property type="protein sequence ID" value="EEY35752.1"/>
    <property type="molecule type" value="Genomic_DNA"/>
</dbReference>
<dbReference type="AlphaFoldDB" id="D0GJI7"/>